<accession>A0A6A6X557</accession>
<dbReference type="AlphaFoldDB" id="A0A6A6X557"/>
<gene>
    <name evidence="1" type="ORF">K505DRAFT_249291</name>
</gene>
<dbReference type="Proteomes" id="UP000799757">
    <property type="component" value="Unassembled WGS sequence"/>
</dbReference>
<name>A0A6A6X557_9PLEO</name>
<feature type="non-terminal residue" evidence="1">
    <location>
        <position position="1"/>
    </location>
</feature>
<evidence type="ECO:0000313" key="2">
    <source>
        <dbReference type="Proteomes" id="UP000799757"/>
    </source>
</evidence>
<dbReference type="EMBL" id="MU002027">
    <property type="protein sequence ID" value="KAF2791283.1"/>
    <property type="molecule type" value="Genomic_DNA"/>
</dbReference>
<keyword evidence="2" id="KW-1185">Reference proteome</keyword>
<reference evidence="1" key="1">
    <citation type="journal article" date="2020" name="Stud. Mycol.">
        <title>101 Dothideomycetes genomes: a test case for predicting lifestyles and emergence of pathogens.</title>
        <authorList>
            <person name="Haridas S."/>
            <person name="Albert R."/>
            <person name="Binder M."/>
            <person name="Bloem J."/>
            <person name="Labutti K."/>
            <person name="Salamov A."/>
            <person name="Andreopoulos B."/>
            <person name="Baker S."/>
            <person name="Barry K."/>
            <person name="Bills G."/>
            <person name="Bluhm B."/>
            <person name="Cannon C."/>
            <person name="Castanera R."/>
            <person name="Culley D."/>
            <person name="Daum C."/>
            <person name="Ezra D."/>
            <person name="Gonzalez J."/>
            <person name="Henrissat B."/>
            <person name="Kuo A."/>
            <person name="Liang C."/>
            <person name="Lipzen A."/>
            <person name="Lutzoni F."/>
            <person name="Magnuson J."/>
            <person name="Mondo S."/>
            <person name="Nolan M."/>
            <person name="Ohm R."/>
            <person name="Pangilinan J."/>
            <person name="Park H.-J."/>
            <person name="Ramirez L."/>
            <person name="Alfaro M."/>
            <person name="Sun H."/>
            <person name="Tritt A."/>
            <person name="Yoshinaga Y."/>
            <person name="Zwiers L.-H."/>
            <person name="Turgeon B."/>
            <person name="Goodwin S."/>
            <person name="Spatafora J."/>
            <person name="Crous P."/>
            <person name="Grigoriev I."/>
        </authorList>
    </citation>
    <scope>NUCLEOTIDE SEQUENCE</scope>
    <source>
        <strain evidence="1">CBS 109.77</strain>
    </source>
</reference>
<sequence length="58" mass="6748">LSVGGTAVVLGWMLIVWKIYDRPDCWYWFCQLMWFTGGTVCLNWQTSTHGDCWRCKAG</sequence>
<proteinExistence type="predicted"/>
<evidence type="ECO:0000313" key="1">
    <source>
        <dbReference type="EMBL" id="KAF2791283.1"/>
    </source>
</evidence>
<protein>
    <submittedName>
        <fullName evidence="1">Uncharacterized protein</fullName>
    </submittedName>
</protein>
<organism evidence="1 2">
    <name type="scientific">Melanomma pulvis-pyrius CBS 109.77</name>
    <dbReference type="NCBI Taxonomy" id="1314802"/>
    <lineage>
        <taxon>Eukaryota</taxon>
        <taxon>Fungi</taxon>
        <taxon>Dikarya</taxon>
        <taxon>Ascomycota</taxon>
        <taxon>Pezizomycotina</taxon>
        <taxon>Dothideomycetes</taxon>
        <taxon>Pleosporomycetidae</taxon>
        <taxon>Pleosporales</taxon>
        <taxon>Melanommataceae</taxon>
        <taxon>Melanomma</taxon>
    </lineage>
</organism>